<dbReference type="AlphaFoldDB" id="A0AA37S9M6"/>
<dbReference type="PANTHER" id="PTHR43610">
    <property type="entry name" value="BLL6696 PROTEIN"/>
    <property type="match status" value="1"/>
</dbReference>
<evidence type="ECO:0000313" key="2">
    <source>
        <dbReference type="EMBL" id="GLQ31770.1"/>
    </source>
</evidence>
<dbReference type="EMBL" id="BSNM01000014">
    <property type="protein sequence ID" value="GLQ31770.1"/>
    <property type="molecule type" value="Genomic_DNA"/>
</dbReference>
<feature type="domain" description="N-acetyltransferase" evidence="1">
    <location>
        <begin position="22"/>
        <end position="173"/>
    </location>
</feature>
<proteinExistence type="predicted"/>
<reference evidence="2" key="2">
    <citation type="submission" date="2023-01" db="EMBL/GenBank/DDBJ databases">
        <title>Draft genome sequence of Litoribrevibacter albus strain NBRC 110071.</title>
        <authorList>
            <person name="Sun Q."/>
            <person name="Mori K."/>
        </authorList>
    </citation>
    <scope>NUCLEOTIDE SEQUENCE</scope>
    <source>
        <strain evidence="2">NBRC 110071</strain>
    </source>
</reference>
<dbReference type="PANTHER" id="PTHR43610:SF1">
    <property type="entry name" value="N-ACETYLTRANSFERASE DOMAIN-CONTAINING PROTEIN"/>
    <property type="match status" value="1"/>
</dbReference>
<dbReference type="Proteomes" id="UP001161389">
    <property type="component" value="Unassembled WGS sequence"/>
</dbReference>
<dbReference type="InterPro" id="IPR016181">
    <property type="entry name" value="Acyl_CoA_acyltransferase"/>
</dbReference>
<evidence type="ECO:0000259" key="1">
    <source>
        <dbReference type="PROSITE" id="PS51186"/>
    </source>
</evidence>
<reference evidence="2" key="1">
    <citation type="journal article" date="2014" name="Int. J. Syst. Evol. Microbiol.">
        <title>Complete genome sequence of Corynebacterium casei LMG S-19264T (=DSM 44701T), isolated from a smear-ripened cheese.</title>
        <authorList>
            <consortium name="US DOE Joint Genome Institute (JGI-PGF)"/>
            <person name="Walter F."/>
            <person name="Albersmeier A."/>
            <person name="Kalinowski J."/>
            <person name="Ruckert C."/>
        </authorList>
    </citation>
    <scope>NUCLEOTIDE SEQUENCE</scope>
    <source>
        <strain evidence="2">NBRC 110071</strain>
    </source>
</reference>
<protein>
    <submittedName>
        <fullName evidence="2">Acetyltransferase</fullName>
    </submittedName>
</protein>
<sequence length="182" mass="20793">MSQPINSSLSLALCPVLSNRLVKVRPLVSSDFEGLYAVASDPLLWAGHPAKNRYQRDIFEAWFDDALASDTALVILDQRLDRIIGSTRFYTLPSECSEVAIGYSFIARSHWGGEYNRAVKALMLNYAFQSVDRVWFHIDPDNVRSRTATQKFGAEYSRTDELDGVLYDWFELSKERWLSLES</sequence>
<dbReference type="RefSeq" id="WP_284381486.1">
    <property type="nucleotide sequence ID" value="NZ_BSNM01000014.1"/>
</dbReference>
<gene>
    <name evidence="2" type="ORF">GCM10007876_22490</name>
</gene>
<name>A0AA37S9M6_9GAMM</name>
<dbReference type="Pfam" id="PF13302">
    <property type="entry name" value="Acetyltransf_3"/>
    <property type="match status" value="1"/>
</dbReference>
<dbReference type="GO" id="GO:0016747">
    <property type="term" value="F:acyltransferase activity, transferring groups other than amino-acyl groups"/>
    <property type="evidence" value="ECO:0007669"/>
    <property type="project" value="InterPro"/>
</dbReference>
<dbReference type="SUPFAM" id="SSF55729">
    <property type="entry name" value="Acyl-CoA N-acyltransferases (Nat)"/>
    <property type="match status" value="1"/>
</dbReference>
<accession>A0AA37S9M6</accession>
<keyword evidence="3" id="KW-1185">Reference proteome</keyword>
<dbReference type="PROSITE" id="PS51186">
    <property type="entry name" value="GNAT"/>
    <property type="match status" value="1"/>
</dbReference>
<organism evidence="2 3">
    <name type="scientific">Litoribrevibacter albus</name>
    <dbReference type="NCBI Taxonomy" id="1473156"/>
    <lineage>
        <taxon>Bacteria</taxon>
        <taxon>Pseudomonadati</taxon>
        <taxon>Pseudomonadota</taxon>
        <taxon>Gammaproteobacteria</taxon>
        <taxon>Oceanospirillales</taxon>
        <taxon>Oceanospirillaceae</taxon>
        <taxon>Litoribrevibacter</taxon>
    </lineage>
</organism>
<comment type="caution">
    <text evidence="2">The sequence shown here is derived from an EMBL/GenBank/DDBJ whole genome shotgun (WGS) entry which is preliminary data.</text>
</comment>
<dbReference type="InterPro" id="IPR000182">
    <property type="entry name" value="GNAT_dom"/>
</dbReference>
<evidence type="ECO:0000313" key="3">
    <source>
        <dbReference type="Proteomes" id="UP001161389"/>
    </source>
</evidence>
<dbReference type="Gene3D" id="3.40.630.30">
    <property type="match status" value="1"/>
</dbReference>